<dbReference type="NCBIfam" id="TIGR00988">
    <property type="entry name" value="hip"/>
    <property type="match status" value="1"/>
</dbReference>
<keyword evidence="3 8" id="KW-0810">Translation regulation</keyword>
<dbReference type="InterPro" id="IPR000119">
    <property type="entry name" value="Hist_DNA-bd"/>
</dbReference>
<evidence type="ECO:0000256" key="9">
    <source>
        <dbReference type="RuleBase" id="RU003939"/>
    </source>
</evidence>
<dbReference type="InterPro" id="IPR005685">
    <property type="entry name" value="IHF_beta"/>
</dbReference>
<proteinExistence type="inferred from homology"/>
<evidence type="ECO:0000256" key="3">
    <source>
        <dbReference type="ARBA" id="ARBA00022845"/>
    </source>
</evidence>
<dbReference type="InterPro" id="IPR010992">
    <property type="entry name" value="IHF-like_DNA-bd_dom_sf"/>
</dbReference>
<evidence type="ECO:0000256" key="8">
    <source>
        <dbReference type="HAMAP-Rule" id="MF_00381"/>
    </source>
</evidence>
<dbReference type="Pfam" id="PF00216">
    <property type="entry name" value="Bac_DNA_binding"/>
    <property type="match status" value="1"/>
</dbReference>
<dbReference type="PANTHER" id="PTHR33175:SF5">
    <property type="entry name" value="INTEGRATION HOST FACTOR SUBUNIT BETA"/>
    <property type="match status" value="1"/>
</dbReference>
<evidence type="ECO:0000256" key="1">
    <source>
        <dbReference type="ARBA" id="ARBA00010529"/>
    </source>
</evidence>
<accession>A0ABS2K1Q5</accession>
<evidence type="ECO:0000256" key="7">
    <source>
        <dbReference type="ARBA" id="ARBA00023172"/>
    </source>
</evidence>
<sequence length="100" mass="11255">MTKSELIEALARRQTHLAFGDVELAVKNVIEQMSQALASGERIEVRGFGSFALHYRPPRMGRNPKTGDAVALPGKHVPHFKPGKELRERVNMHLEQRQEG</sequence>
<protein>
    <recommendedName>
        <fullName evidence="2 8">Integration host factor subunit beta</fullName>
        <shortName evidence="8">IHF-beta</shortName>
    </recommendedName>
</protein>
<keyword evidence="5 8" id="KW-0238">DNA-binding</keyword>
<evidence type="ECO:0000256" key="5">
    <source>
        <dbReference type="ARBA" id="ARBA00023125"/>
    </source>
</evidence>
<dbReference type="PANTHER" id="PTHR33175">
    <property type="entry name" value="DNA-BINDING PROTEIN HU"/>
    <property type="match status" value="1"/>
</dbReference>
<dbReference type="Proteomes" id="UP001430149">
    <property type="component" value="Unassembled WGS sequence"/>
</dbReference>
<dbReference type="Gene3D" id="4.10.520.10">
    <property type="entry name" value="IHF-like DNA-binding proteins"/>
    <property type="match status" value="1"/>
</dbReference>
<keyword evidence="13" id="KW-1185">Reference proteome</keyword>
<dbReference type="PRINTS" id="PR01727">
    <property type="entry name" value="DNABINDINGHU"/>
</dbReference>
<keyword evidence="4 8" id="KW-0805">Transcription regulation</keyword>
<keyword evidence="6 8" id="KW-0804">Transcription</keyword>
<evidence type="ECO:0000256" key="6">
    <source>
        <dbReference type="ARBA" id="ARBA00023163"/>
    </source>
</evidence>
<feature type="region of interest" description="Disordered" evidence="11">
    <location>
        <begin position="59"/>
        <end position="81"/>
    </location>
</feature>
<gene>
    <name evidence="8" type="primary">ihfB</name>
    <name evidence="8" type="synonym">himD</name>
    <name evidence="12" type="ORF">ISP19_07245</name>
</gene>
<evidence type="ECO:0000313" key="13">
    <source>
        <dbReference type="Proteomes" id="UP001430149"/>
    </source>
</evidence>
<evidence type="ECO:0000256" key="4">
    <source>
        <dbReference type="ARBA" id="ARBA00023015"/>
    </source>
</evidence>
<comment type="function">
    <text evidence="8 10">This protein is one of the two subunits of integration host factor, a specific DNA-binding protein that functions in genetic recombination as well as in transcriptional and translational control.</text>
</comment>
<name>A0ABS2K1Q5_9GAMM</name>
<evidence type="ECO:0000256" key="11">
    <source>
        <dbReference type="SAM" id="MobiDB-lite"/>
    </source>
</evidence>
<dbReference type="CDD" id="cd13836">
    <property type="entry name" value="IHF_B"/>
    <property type="match status" value="1"/>
</dbReference>
<dbReference type="SMART" id="SM00411">
    <property type="entry name" value="BHL"/>
    <property type="match status" value="1"/>
</dbReference>
<evidence type="ECO:0000256" key="10">
    <source>
        <dbReference type="RuleBase" id="RU003941"/>
    </source>
</evidence>
<evidence type="ECO:0000256" key="2">
    <source>
        <dbReference type="ARBA" id="ARBA00018700"/>
    </source>
</evidence>
<evidence type="ECO:0000313" key="12">
    <source>
        <dbReference type="EMBL" id="MBM7125177.1"/>
    </source>
</evidence>
<organism evidence="12 13">
    <name type="scientific">Dyella flava</name>
    <dbReference type="NCBI Taxonomy" id="1920170"/>
    <lineage>
        <taxon>Bacteria</taxon>
        <taxon>Pseudomonadati</taxon>
        <taxon>Pseudomonadota</taxon>
        <taxon>Gammaproteobacteria</taxon>
        <taxon>Lysobacterales</taxon>
        <taxon>Rhodanobacteraceae</taxon>
        <taxon>Dyella</taxon>
    </lineage>
</organism>
<dbReference type="HAMAP" id="MF_00381">
    <property type="entry name" value="IHF_beta"/>
    <property type="match status" value="1"/>
</dbReference>
<dbReference type="EMBL" id="JADIKE010000031">
    <property type="protein sequence ID" value="MBM7125177.1"/>
    <property type="molecule type" value="Genomic_DNA"/>
</dbReference>
<comment type="subunit">
    <text evidence="8 10">Heterodimer of an alpha and a beta chain.</text>
</comment>
<dbReference type="SUPFAM" id="SSF47729">
    <property type="entry name" value="IHF-like DNA-binding proteins"/>
    <property type="match status" value="1"/>
</dbReference>
<keyword evidence="7 8" id="KW-0233">DNA recombination</keyword>
<reference evidence="12" key="1">
    <citation type="submission" date="2020-10" db="EMBL/GenBank/DDBJ databases">
        <title>Phylogeny of dyella-like bacteria.</title>
        <authorList>
            <person name="Fu J."/>
        </authorList>
    </citation>
    <scope>NUCLEOTIDE SEQUENCE</scope>
    <source>
        <strain evidence="12">DHOC52</strain>
    </source>
</reference>
<dbReference type="PROSITE" id="PS00045">
    <property type="entry name" value="HISTONE_LIKE"/>
    <property type="match status" value="1"/>
</dbReference>
<dbReference type="NCBIfam" id="NF001222">
    <property type="entry name" value="PRK00199.1"/>
    <property type="match status" value="1"/>
</dbReference>
<comment type="caution">
    <text evidence="12">The sequence shown here is derived from an EMBL/GenBank/DDBJ whole genome shotgun (WGS) entry which is preliminary data.</text>
</comment>
<comment type="similarity">
    <text evidence="1 8 9">Belongs to the bacterial histone-like protein family.</text>
</comment>
<dbReference type="InterPro" id="IPR020816">
    <property type="entry name" value="Histone-like_DNA-bd_CS"/>
</dbReference>